<feature type="transmembrane region" description="Helical" evidence="8">
    <location>
        <begin position="400"/>
        <end position="425"/>
    </location>
</feature>
<evidence type="ECO:0000256" key="6">
    <source>
        <dbReference type="ARBA" id="ARBA00023136"/>
    </source>
</evidence>
<dbReference type="GO" id="GO:0016020">
    <property type="term" value="C:membrane"/>
    <property type="evidence" value="ECO:0007669"/>
    <property type="project" value="UniProtKB-SubCell"/>
</dbReference>
<feature type="transmembrane region" description="Helical" evidence="8">
    <location>
        <begin position="185"/>
        <end position="204"/>
    </location>
</feature>
<gene>
    <name evidence="11" type="ORF">HFQ381_LOCUS21676</name>
    <name evidence="10" type="ORF">UJA718_LOCUS15205</name>
</gene>
<keyword evidence="12" id="KW-1185">Reference proteome</keyword>
<evidence type="ECO:0000256" key="3">
    <source>
        <dbReference type="ARBA" id="ARBA00022692"/>
    </source>
</evidence>
<accession>A0A820KDT2</accession>
<name>A0A820KDT2_9BILA</name>
<dbReference type="SUPFAM" id="SSF47473">
    <property type="entry name" value="EF-hand"/>
    <property type="match status" value="1"/>
</dbReference>
<evidence type="ECO:0000256" key="5">
    <source>
        <dbReference type="ARBA" id="ARBA00022989"/>
    </source>
</evidence>
<protein>
    <recommendedName>
        <fullName evidence="9">EF-hand domain-containing protein</fullName>
    </recommendedName>
</protein>
<dbReference type="InterPro" id="IPR002048">
    <property type="entry name" value="EF_hand_dom"/>
</dbReference>
<comment type="similarity">
    <text evidence="2">Belongs to the bile acid:sodium symporter (BASS) (TC 2.A.28) family.</text>
</comment>
<dbReference type="InterPro" id="IPR002657">
    <property type="entry name" value="BilAc:Na_symport/Acr3"/>
</dbReference>
<organism evidence="10 12">
    <name type="scientific">Rotaria socialis</name>
    <dbReference type="NCBI Taxonomy" id="392032"/>
    <lineage>
        <taxon>Eukaryota</taxon>
        <taxon>Metazoa</taxon>
        <taxon>Spiralia</taxon>
        <taxon>Gnathifera</taxon>
        <taxon>Rotifera</taxon>
        <taxon>Eurotatoria</taxon>
        <taxon>Bdelloidea</taxon>
        <taxon>Philodinida</taxon>
        <taxon>Philodinidae</taxon>
        <taxon>Rotaria</taxon>
    </lineage>
</organism>
<feature type="transmembrane region" description="Helical" evidence="8">
    <location>
        <begin position="240"/>
        <end position="263"/>
    </location>
</feature>
<dbReference type="PROSITE" id="PS50222">
    <property type="entry name" value="EF_HAND_2"/>
    <property type="match status" value="1"/>
</dbReference>
<evidence type="ECO:0000256" key="4">
    <source>
        <dbReference type="ARBA" id="ARBA00022847"/>
    </source>
</evidence>
<dbReference type="PANTHER" id="PTHR10361:SF28">
    <property type="entry name" value="P3 PROTEIN-RELATED"/>
    <property type="match status" value="1"/>
</dbReference>
<proteinExistence type="inferred from homology"/>
<dbReference type="AlphaFoldDB" id="A0A820KDT2"/>
<evidence type="ECO:0000256" key="8">
    <source>
        <dbReference type="SAM" id="Phobius"/>
    </source>
</evidence>
<comment type="caution">
    <text evidence="10">The sequence shown here is derived from an EMBL/GenBank/DDBJ whole genome shotgun (WGS) entry which is preliminary data.</text>
</comment>
<feature type="transmembrane region" description="Helical" evidence="8">
    <location>
        <begin position="376"/>
        <end position="394"/>
    </location>
</feature>
<dbReference type="InterPro" id="IPR011992">
    <property type="entry name" value="EF-hand-dom_pair"/>
</dbReference>
<sequence length="953" mass="107934">MSLFQTRYITIQVKPNDLNHDHHTNKRTAIGFQFQVKSTDIRVLDVKKDVIVPSKLENTTKSKNILLEDLFILPNKNALGHIFNAYPSPTLIRIENLTAFDIIWSIESTVMNVTNLTFSLNIFYDDDSVSSNTWLLRVAVIPPQRLIDKLFYIILPILIIFISIQMGILLDTTILIGLVKNPKPVIIGFLAQYGLMPFLAMAIAKIFRYSPLYSLALFVIGCCPGSGASNQWTILFDGDVNLSALMSFVSTAASFVMMPLYFYTIGRIYMAELSITVPFLGLCRSLALVVIPYGLGIFISYRSSKIHKIVKNLVKPMMLFLLLFFLIFGSIVNWYLIVTIDLYTALTAPLLPYLGFILGAAIAWVFGLNWCHIKTVGIEAGIQNTGIAFMIMFYSFPQPYASQAIVVPLVVAFLTTKPFWVAYVIRNQIIKYKKRQSKNPKQALPSEVDDKINPNMDTNTERQTIHTKLKNRPNSISLSVSSAELSEKKQLELIGLQLRPKTSSNTTDIQLIITNSKSSIASKVKVTKVDYPMLHLSRRIPWLAKRKVPENISNSISDKLNTISSNRRTNTTIQSSDDKSTMTQRPSTNLTLNSSITILKKLTKPSNQISQRLSRKAQHSFVTLGRDTTPIKLPTLLKRTSSTIIKPIPSAYIQDSSQHQISSSSFTNRSVLQPTPVLPIYAPHHSVTLYTEQQHLPLIKDRIIKSNLSQRANLKCKSPLPYRSDSSLSRSTTAVITATQVATKTHNPLKHMDVGFLLNEAARNRLKRLFQQLDTDRDGHLTYPQVQKCLPSNLPRAQETFFRVLYDITSDSTFFGLQEFYATAVLVDMVAKQDPELWNKLLDDVDFNYYHDDLIELLDEFDNRYSPVTSTINFDNLVGLIMHRAANGKYERVAKELESRIPMIKTLKFTRLDFIALIPLIIYIESCLDHGKPLFRFEENSILNLHMQKALLA</sequence>
<dbReference type="Proteomes" id="UP000663873">
    <property type="component" value="Unassembled WGS sequence"/>
</dbReference>
<comment type="subcellular location">
    <subcellularLocation>
        <location evidence="1">Membrane</location>
        <topology evidence="1">Multi-pass membrane protein</topology>
    </subcellularLocation>
</comment>
<feature type="transmembrane region" description="Helical" evidence="8">
    <location>
        <begin position="350"/>
        <end position="369"/>
    </location>
</feature>
<keyword evidence="3 8" id="KW-0812">Transmembrane</keyword>
<keyword evidence="5 8" id="KW-1133">Transmembrane helix</keyword>
<feature type="transmembrane region" description="Helical" evidence="8">
    <location>
        <begin position="275"/>
        <end position="299"/>
    </location>
</feature>
<dbReference type="EMBL" id="CAJOBO010001968">
    <property type="protein sequence ID" value="CAF4422177.1"/>
    <property type="molecule type" value="Genomic_DNA"/>
</dbReference>
<dbReference type="EMBL" id="CAJOBP010002221">
    <property type="protein sequence ID" value="CAF4341994.1"/>
    <property type="molecule type" value="Genomic_DNA"/>
</dbReference>
<reference evidence="10" key="1">
    <citation type="submission" date="2021-02" db="EMBL/GenBank/DDBJ databases">
        <authorList>
            <person name="Nowell W R."/>
        </authorList>
    </citation>
    <scope>NUCLEOTIDE SEQUENCE</scope>
</reference>
<dbReference type="Proteomes" id="UP000663851">
    <property type="component" value="Unassembled WGS sequence"/>
</dbReference>
<feature type="region of interest" description="Disordered" evidence="7">
    <location>
        <begin position="567"/>
        <end position="587"/>
    </location>
</feature>
<dbReference type="InterPro" id="IPR004710">
    <property type="entry name" value="Bilac:Na_transpt"/>
</dbReference>
<evidence type="ECO:0000256" key="2">
    <source>
        <dbReference type="ARBA" id="ARBA00006528"/>
    </source>
</evidence>
<keyword evidence="6 8" id="KW-0472">Membrane</keyword>
<evidence type="ECO:0000313" key="12">
    <source>
        <dbReference type="Proteomes" id="UP000663873"/>
    </source>
</evidence>
<feature type="transmembrane region" description="Helical" evidence="8">
    <location>
        <begin position="319"/>
        <end position="338"/>
    </location>
</feature>
<evidence type="ECO:0000313" key="10">
    <source>
        <dbReference type="EMBL" id="CAF4341994.1"/>
    </source>
</evidence>
<evidence type="ECO:0000256" key="1">
    <source>
        <dbReference type="ARBA" id="ARBA00004141"/>
    </source>
</evidence>
<evidence type="ECO:0000313" key="11">
    <source>
        <dbReference type="EMBL" id="CAF4422177.1"/>
    </source>
</evidence>
<dbReference type="PANTHER" id="PTHR10361">
    <property type="entry name" value="SODIUM-BILE ACID COTRANSPORTER"/>
    <property type="match status" value="1"/>
</dbReference>
<dbReference type="Gene3D" id="1.20.1530.20">
    <property type="match status" value="1"/>
</dbReference>
<keyword evidence="4" id="KW-0813">Transport</keyword>
<dbReference type="Pfam" id="PF01758">
    <property type="entry name" value="SBF"/>
    <property type="match status" value="1"/>
</dbReference>
<feature type="domain" description="EF-hand" evidence="9">
    <location>
        <begin position="761"/>
        <end position="796"/>
    </location>
</feature>
<dbReference type="InterPro" id="IPR038770">
    <property type="entry name" value="Na+/solute_symporter_sf"/>
</dbReference>
<keyword evidence="4" id="KW-0769">Symport</keyword>
<dbReference type="GO" id="GO:0005509">
    <property type="term" value="F:calcium ion binding"/>
    <property type="evidence" value="ECO:0007669"/>
    <property type="project" value="InterPro"/>
</dbReference>
<dbReference type="GO" id="GO:0015293">
    <property type="term" value="F:symporter activity"/>
    <property type="evidence" value="ECO:0007669"/>
    <property type="project" value="UniProtKB-KW"/>
</dbReference>
<evidence type="ECO:0000259" key="9">
    <source>
        <dbReference type="PROSITE" id="PS50222"/>
    </source>
</evidence>
<evidence type="ECO:0000256" key="7">
    <source>
        <dbReference type="SAM" id="MobiDB-lite"/>
    </source>
</evidence>
<feature type="transmembrane region" description="Helical" evidence="8">
    <location>
        <begin position="210"/>
        <end position="228"/>
    </location>
</feature>
<feature type="transmembrane region" description="Helical" evidence="8">
    <location>
        <begin position="150"/>
        <end position="178"/>
    </location>
</feature>